<reference evidence="1" key="1">
    <citation type="submission" date="2022-07" db="EMBL/GenBank/DDBJ databases">
        <authorList>
            <person name="Macas J."/>
            <person name="Novak P."/>
            <person name="Neumann P."/>
        </authorList>
    </citation>
    <scope>NUCLEOTIDE SEQUENCE</scope>
</reference>
<dbReference type="PANTHER" id="PTHR37203">
    <property type="match status" value="1"/>
</dbReference>
<dbReference type="AlphaFoldDB" id="A0A9P0ZCR3"/>
<sequence>MNTATGAPSFHYLRPFQMSSAFCSHRRLHFVSPQTEPYCCPLNHQNLSAVHPLYAFKGDHPAGYTINTGDSFDPKLRAVLELATDSELYELERILFGPSYWSPLLKSITNREYNGFAMLEYDFDEREEFMSMLESRFLYLAADAQSTLRGRRPSYRDVLLNVRKKLNVRCSAKISVEDLEAEIFLHLLHECSSSTKLVKTANENACLEFGLSQGMFQAEAALKGGQEQLGTMILKGGGMLTLGRIYNLLVKRLVGKCMMEVAKYGMQKEILKKGGRLAALNLESKMAFFAAKESVKEAAASYLGLRSMGTFLGPLLWGTFIADIFIQMIGTDYARILRAIFAFAQIRIIRTHKS</sequence>
<proteinExistence type="predicted"/>
<dbReference type="PANTHER" id="PTHR37203:SF3">
    <property type="entry name" value="SLR0975 PROTEIN"/>
    <property type="match status" value="1"/>
</dbReference>
<dbReference type="Proteomes" id="UP001152484">
    <property type="component" value="Unassembled WGS sequence"/>
</dbReference>
<comment type="caution">
    <text evidence="1">The sequence shown here is derived from an EMBL/GenBank/DDBJ whole genome shotgun (WGS) entry which is preliminary data.</text>
</comment>
<dbReference type="OrthoDB" id="448946at2759"/>
<evidence type="ECO:0000313" key="2">
    <source>
        <dbReference type="Proteomes" id="UP001152484"/>
    </source>
</evidence>
<name>A0A9P0ZCR3_CUSEU</name>
<dbReference type="EMBL" id="CAMAPE010000033">
    <property type="protein sequence ID" value="CAH9095196.1"/>
    <property type="molecule type" value="Genomic_DNA"/>
</dbReference>
<gene>
    <name evidence="1" type="ORF">CEURO_LOCUS13033</name>
</gene>
<protein>
    <submittedName>
        <fullName evidence="1">Uncharacterized protein</fullName>
    </submittedName>
</protein>
<keyword evidence="2" id="KW-1185">Reference proteome</keyword>
<organism evidence="1 2">
    <name type="scientific">Cuscuta europaea</name>
    <name type="common">European dodder</name>
    <dbReference type="NCBI Taxonomy" id="41803"/>
    <lineage>
        <taxon>Eukaryota</taxon>
        <taxon>Viridiplantae</taxon>
        <taxon>Streptophyta</taxon>
        <taxon>Embryophyta</taxon>
        <taxon>Tracheophyta</taxon>
        <taxon>Spermatophyta</taxon>
        <taxon>Magnoliopsida</taxon>
        <taxon>eudicotyledons</taxon>
        <taxon>Gunneridae</taxon>
        <taxon>Pentapetalae</taxon>
        <taxon>asterids</taxon>
        <taxon>lamiids</taxon>
        <taxon>Solanales</taxon>
        <taxon>Convolvulaceae</taxon>
        <taxon>Cuscuteae</taxon>
        <taxon>Cuscuta</taxon>
        <taxon>Cuscuta subgen. Cuscuta</taxon>
    </lineage>
</organism>
<accession>A0A9P0ZCR3</accession>
<evidence type="ECO:0000313" key="1">
    <source>
        <dbReference type="EMBL" id="CAH9095196.1"/>
    </source>
</evidence>